<protein>
    <submittedName>
        <fullName evidence="18">E3 ubiquitin-protein ligase Midline-1-like</fullName>
    </submittedName>
</protein>
<dbReference type="CDD" id="cd19758">
    <property type="entry name" value="Bbox2_MID"/>
    <property type="match status" value="1"/>
</dbReference>
<dbReference type="PROSITE" id="PS00518">
    <property type="entry name" value="ZF_RING_1"/>
    <property type="match status" value="1"/>
</dbReference>
<dbReference type="InterPro" id="IPR027370">
    <property type="entry name" value="Znf-RING_euk"/>
</dbReference>
<dbReference type="InterPro" id="IPR013783">
    <property type="entry name" value="Ig-like_fold"/>
</dbReference>
<dbReference type="InterPro" id="IPR017903">
    <property type="entry name" value="COS_domain"/>
</dbReference>
<evidence type="ECO:0000256" key="1">
    <source>
        <dbReference type="ARBA" id="ARBA00004245"/>
    </source>
</evidence>
<dbReference type="SUPFAM" id="SSF49265">
    <property type="entry name" value="Fibronectin type III"/>
    <property type="match status" value="1"/>
</dbReference>
<evidence type="ECO:0000256" key="11">
    <source>
        <dbReference type="SAM" id="Coils"/>
    </source>
</evidence>
<evidence type="ECO:0000259" key="16">
    <source>
        <dbReference type="PROSITE" id="PS51262"/>
    </source>
</evidence>
<dbReference type="Gene3D" id="3.30.40.10">
    <property type="entry name" value="Zinc/RING finger domain, C3HC4 (zinc finger)"/>
    <property type="match status" value="1"/>
</dbReference>
<dbReference type="SUPFAM" id="SSF57845">
    <property type="entry name" value="B-box zinc-binding domain"/>
    <property type="match status" value="1"/>
</dbReference>
<evidence type="ECO:0000259" key="15">
    <source>
        <dbReference type="PROSITE" id="PS50853"/>
    </source>
</evidence>
<feature type="domain" description="B box-type" evidence="13">
    <location>
        <begin position="156"/>
        <end position="198"/>
    </location>
</feature>
<dbReference type="PROSITE" id="PS51262">
    <property type="entry name" value="COS"/>
    <property type="match status" value="1"/>
</dbReference>
<evidence type="ECO:0000256" key="2">
    <source>
        <dbReference type="ARBA" id="ARBA00022490"/>
    </source>
</evidence>
<keyword evidence="9" id="KW-0206">Cytoskeleton</keyword>
<dbReference type="InterPro" id="IPR050617">
    <property type="entry name" value="E3_ligase_FN3/SPRY"/>
</dbReference>
<evidence type="ECO:0000256" key="7">
    <source>
        <dbReference type="ARBA" id="ARBA00022833"/>
    </source>
</evidence>
<keyword evidence="6" id="KW-0833">Ubl conjugation pathway</keyword>
<evidence type="ECO:0000256" key="5">
    <source>
        <dbReference type="ARBA" id="ARBA00022771"/>
    </source>
</evidence>
<keyword evidence="7" id="KW-0862">Zinc</keyword>
<keyword evidence="8 11" id="KW-0175">Coiled coil</keyword>
<dbReference type="SMART" id="SM00336">
    <property type="entry name" value="BBOX"/>
    <property type="match status" value="2"/>
</dbReference>
<organism evidence="17 18">
    <name type="scientific">Branchiostoma belcheri</name>
    <name type="common">Amphioxus</name>
    <dbReference type="NCBI Taxonomy" id="7741"/>
    <lineage>
        <taxon>Eukaryota</taxon>
        <taxon>Metazoa</taxon>
        <taxon>Chordata</taxon>
        <taxon>Cephalochordata</taxon>
        <taxon>Leptocardii</taxon>
        <taxon>Amphioxiformes</taxon>
        <taxon>Branchiostomatidae</taxon>
        <taxon>Branchiostoma</taxon>
    </lineage>
</organism>
<evidence type="ECO:0000259" key="14">
    <source>
        <dbReference type="PROSITE" id="PS50188"/>
    </source>
</evidence>
<dbReference type="Gene3D" id="2.60.120.920">
    <property type="match status" value="1"/>
</dbReference>
<name>A0A6P4Y6X5_BRABE</name>
<evidence type="ECO:0000256" key="8">
    <source>
        <dbReference type="ARBA" id="ARBA00023054"/>
    </source>
</evidence>
<dbReference type="InterPro" id="IPR001841">
    <property type="entry name" value="Znf_RING"/>
</dbReference>
<dbReference type="PANTHER" id="PTHR24099:SF16">
    <property type="entry name" value="E3 UBIQUITIN-PROTEIN LIGASE MIDLINE-1-LIKE ISOFORM X1"/>
    <property type="match status" value="1"/>
</dbReference>
<dbReference type="CDD" id="cd00063">
    <property type="entry name" value="FN3"/>
    <property type="match status" value="1"/>
</dbReference>
<dbReference type="PROSITE" id="PS50188">
    <property type="entry name" value="B302_SPRY"/>
    <property type="match status" value="1"/>
</dbReference>
<evidence type="ECO:0000256" key="9">
    <source>
        <dbReference type="ARBA" id="ARBA00023212"/>
    </source>
</evidence>
<feature type="domain" description="B30.2/SPRY" evidence="14">
    <location>
        <begin position="442"/>
        <end position="696"/>
    </location>
</feature>
<dbReference type="InterPro" id="IPR003649">
    <property type="entry name" value="Bbox_C"/>
</dbReference>
<dbReference type="InterPro" id="IPR013083">
    <property type="entry name" value="Znf_RING/FYVE/PHD"/>
</dbReference>
<dbReference type="Pfam" id="PF00041">
    <property type="entry name" value="fn3"/>
    <property type="match status" value="1"/>
</dbReference>
<dbReference type="PROSITE" id="PS50119">
    <property type="entry name" value="ZF_BBOX"/>
    <property type="match status" value="1"/>
</dbReference>
<gene>
    <name evidence="18" type="primary">LOC109462398</name>
</gene>
<dbReference type="SMART" id="SM00502">
    <property type="entry name" value="BBC"/>
    <property type="match status" value="1"/>
</dbReference>
<reference evidence="18" key="1">
    <citation type="submission" date="2025-08" db="UniProtKB">
        <authorList>
            <consortium name="RefSeq"/>
        </authorList>
    </citation>
    <scope>IDENTIFICATION</scope>
    <source>
        <tissue evidence="18">Gonad</tissue>
    </source>
</reference>
<dbReference type="Gene3D" id="2.60.40.10">
    <property type="entry name" value="Immunoglobulins"/>
    <property type="match status" value="1"/>
</dbReference>
<keyword evidence="4" id="KW-0677">Repeat</keyword>
<dbReference type="InterPro" id="IPR013320">
    <property type="entry name" value="ConA-like_dom_sf"/>
</dbReference>
<dbReference type="InterPro" id="IPR017907">
    <property type="entry name" value="Znf_RING_CS"/>
</dbReference>
<dbReference type="SUPFAM" id="SSF49899">
    <property type="entry name" value="Concanavalin A-like lectins/glucanases"/>
    <property type="match status" value="1"/>
</dbReference>
<evidence type="ECO:0000256" key="4">
    <source>
        <dbReference type="ARBA" id="ARBA00022737"/>
    </source>
</evidence>
<evidence type="ECO:0000259" key="13">
    <source>
        <dbReference type="PROSITE" id="PS50119"/>
    </source>
</evidence>
<dbReference type="InterPro" id="IPR003961">
    <property type="entry name" value="FN3_dom"/>
</dbReference>
<dbReference type="GO" id="GO:0008270">
    <property type="term" value="F:zinc ion binding"/>
    <property type="evidence" value="ECO:0007669"/>
    <property type="project" value="UniProtKB-KW"/>
</dbReference>
<evidence type="ECO:0000256" key="10">
    <source>
        <dbReference type="PROSITE-ProRule" id="PRU00024"/>
    </source>
</evidence>
<sequence>MESLVEELTCPVCLELYEQPVLLPCAHSLCKTCAGEVFAEAARKPPQQAAGQEATPKQALCPSCRHEFQLPELGVEGLRRNTTLQNIVDRYREAKNTAAVTKAVPCQMCDQEPPNNAVKTCLDCNNSYCETCLATFHPMRGGLARHTLTEASAAAPKVLMCTEHPQEKVNMYCATDQSLVCSLCKLVGKHKDHEVAAVSDTFQQKKTSIGGRVAGLIQQNAEVECFVDKIQGTMTKAEQNCTDIQERVEAFAQTLTTAIVKRKGILQLKVAVEKDQKLRTLGKQLDQWADTGTGITAAIAEAETLLNEEDPIAFLQASKAVEDRIAAFKFLEERKLNTTDQFVHNTLGVSDLEQRVSALDFLQEAPRMLTDQCTSGPDYITVCWAAGGNTPVDKYKVWHGKAGEGHVLHAQQTVPSTTKSIKLEDLEENTTYTVVVVAINETGHAASQTVSIETRRGGQLQFKLDKNTAEPPMVVAGDGMSVTCSQNVTDVPLRGQAYGFAQGISRPYYEGYGEPGSLRGYNRPPKSKPLLDSSVLGDAAIGNGQRYWEVNVTGSSDFGLGVAYTVQLQQVMRVDRFQRRGPLNLKQQQQYKHVRVSMMYASFCGYGPNGDKTYKFSYVGMDGKVHIIPPDHERNLTKVGVLLDHNAGSISYYDQNHRLITSQAEQFSEPVFPCLVVKDQGGTLSLVQDCVWPDGSVWSVPGPMV</sequence>
<feature type="coiled-coil region" evidence="11">
    <location>
        <begin position="227"/>
        <end position="254"/>
    </location>
</feature>
<keyword evidence="3" id="KW-0479">Metal-binding</keyword>
<keyword evidence="2" id="KW-0963">Cytoplasm</keyword>
<dbReference type="InterPro" id="IPR003877">
    <property type="entry name" value="SPRY_dom"/>
</dbReference>
<evidence type="ECO:0000256" key="6">
    <source>
        <dbReference type="ARBA" id="ARBA00022786"/>
    </source>
</evidence>
<evidence type="ECO:0000313" key="18">
    <source>
        <dbReference type="RefSeq" id="XP_019614497.1"/>
    </source>
</evidence>
<dbReference type="Gene3D" id="3.30.160.60">
    <property type="entry name" value="Classic Zinc Finger"/>
    <property type="match status" value="1"/>
</dbReference>
<feature type="domain" description="RING-type" evidence="12">
    <location>
        <begin position="10"/>
        <end position="65"/>
    </location>
</feature>
<dbReference type="CDD" id="cd19801">
    <property type="entry name" value="Bbox1_MID"/>
    <property type="match status" value="1"/>
</dbReference>
<dbReference type="AlphaFoldDB" id="A0A6P4Y6X5"/>
<evidence type="ECO:0000256" key="3">
    <source>
        <dbReference type="ARBA" id="ARBA00022723"/>
    </source>
</evidence>
<dbReference type="RefSeq" id="XP_019614497.1">
    <property type="nucleotide sequence ID" value="XM_019758938.1"/>
</dbReference>
<dbReference type="SMART" id="SM00184">
    <property type="entry name" value="RING"/>
    <property type="match status" value="2"/>
</dbReference>
<dbReference type="GeneID" id="109462398"/>
<dbReference type="PROSITE" id="PS50853">
    <property type="entry name" value="FN3"/>
    <property type="match status" value="1"/>
</dbReference>
<dbReference type="SUPFAM" id="SSF57850">
    <property type="entry name" value="RING/U-box"/>
    <property type="match status" value="1"/>
</dbReference>
<dbReference type="Pfam" id="PF13445">
    <property type="entry name" value="zf-RING_UBOX"/>
    <property type="match status" value="1"/>
</dbReference>
<keyword evidence="5 10" id="KW-0863">Zinc-finger</keyword>
<dbReference type="InterPro" id="IPR000315">
    <property type="entry name" value="Znf_B-box"/>
</dbReference>
<feature type="domain" description="Fibronectin type-III" evidence="15">
    <location>
        <begin position="365"/>
        <end position="457"/>
    </location>
</feature>
<dbReference type="KEGG" id="bbel:109462398"/>
<dbReference type="Gene3D" id="4.10.830.40">
    <property type="match status" value="1"/>
</dbReference>
<accession>A0A6P4Y6X5</accession>
<dbReference type="InterPro" id="IPR036116">
    <property type="entry name" value="FN3_sf"/>
</dbReference>
<feature type="domain" description="COS" evidence="16">
    <location>
        <begin position="306"/>
        <end position="362"/>
    </location>
</feature>
<dbReference type="Pfam" id="PF00622">
    <property type="entry name" value="SPRY"/>
    <property type="match status" value="1"/>
</dbReference>
<dbReference type="InterPro" id="IPR043136">
    <property type="entry name" value="B30.2/SPRY_sf"/>
</dbReference>
<dbReference type="GO" id="GO:0005856">
    <property type="term" value="C:cytoskeleton"/>
    <property type="evidence" value="ECO:0007669"/>
    <property type="project" value="UniProtKB-SubCell"/>
</dbReference>
<dbReference type="Pfam" id="PF00643">
    <property type="entry name" value="zf-B_box"/>
    <property type="match status" value="1"/>
</dbReference>
<dbReference type="PANTHER" id="PTHR24099">
    <property type="entry name" value="E3 UBIQUITIN-PROTEIN LIGASE TRIM36-RELATED"/>
    <property type="match status" value="1"/>
</dbReference>
<proteinExistence type="predicted"/>
<dbReference type="Proteomes" id="UP000515135">
    <property type="component" value="Unplaced"/>
</dbReference>
<evidence type="ECO:0000259" key="12">
    <source>
        <dbReference type="PROSITE" id="PS50089"/>
    </source>
</evidence>
<dbReference type="OrthoDB" id="9049620at2759"/>
<keyword evidence="17" id="KW-1185">Reference proteome</keyword>
<evidence type="ECO:0000313" key="17">
    <source>
        <dbReference type="Proteomes" id="UP000515135"/>
    </source>
</evidence>
<dbReference type="PROSITE" id="PS50089">
    <property type="entry name" value="ZF_RING_2"/>
    <property type="match status" value="1"/>
</dbReference>
<dbReference type="InterPro" id="IPR001870">
    <property type="entry name" value="B30.2/SPRY"/>
</dbReference>
<dbReference type="Pfam" id="PF22586">
    <property type="entry name" value="ANCHR-like_BBOX"/>
    <property type="match status" value="1"/>
</dbReference>
<comment type="subcellular location">
    <subcellularLocation>
        <location evidence="1">Cytoplasm</location>
        <location evidence="1">Cytoskeleton</location>
    </subcellularLocation>
</comment>